<dbReference type="PROSITE" id="PS00491">
    <property type="entry name" value="PROLINE_PEPTIDASE"/>
    <property type="match status" value="1"/>
</dbReference>
<dbReference type="Gene3D" id="3.90.230.10">
    <property type="entry name" value="Creatinase/methionine aminopeptidase superfamily"/>
    <property type="match status" value="1"/>
</dbReference>
<dbReference type="AlphaFoldDB" id="A0A1W1WSC7"/>
<feature type="domain" description="Peptidase M24" evidence="5">
    <location>
        <begin position="117"/>
        <end position="330"/>
    </location>
</feature>
<evidence type="ECO:0000256" key="2">
    <source>
        <dbReference type="ARBA" id="ARBA00022723"/>
    </source>
</evidence>
<evidence type="ECO:0000256" key="4">
    <source>
        <dbReference type="ARBA" id="ARBA00023049"/>
    </source>
</evidence>
<evidence type="ECO:0000256" key="1">
    <source>
        <dbReference type="ARBA" id="ARBA00022670"/>
    </source>
</evidence>
<dbReference type="PANTHER" id="PTHR46112">
    <property type="entry name" value="AMINOPEPTIDASE"/>
    <property type="match status" value="1"/>
</dbReference>
<name>A0A1W1WSC7_9BACT</name>
<dbReference type="SUPFAM" id="SSF53092">
    <property type="entry name" value="Creatinase/prolidase N-terminal domain"/>
    <property type="match status" value="1"/>
</dbReference>
<dbReference type="GO" id="GO:0004177">
    <property type="term" value="F:aminopeptidase activity"/>
    <property type="evidence" value="ECO:0007669"/>
    <property type="project" value="UniProtKB-KW"/>
</dbReference>
<dbReference type="EMBL" id="FWWZ01000001">
    <property type="protein sequence ID" value="SMC09109.1"/>
    <property type="molecule type" value="Genomic_DNA"/>
</dbReference>
<organism evidence="6 7">
    <name type="scientific">Nitratiruptor tergarcus DSM 16512</name>
    <dbReference type="NCBI Taxonomy" id="1069081"/>
    <lineage>
        <taxon>Bacteria</taxon>
        <taxon>Pseudomonadati</taxon>
        <taxon>Campylobacterota</taxon>
        <taxon>Epsilonproteobacteria</taxon>
        <taxon>Nautiliales</taxon>
        <taxon>Nitratiruptoraceae</taxon>
        <taxon>Nitratiruptor</taxon>
    </lineage>
</organism>
<dbReference type="PANTHER" id="PTHR46112:SF2">
    <property type="entry name" value="XAA-PRO AMINOPEPTIDASE P-RELATED"/>
    <property type="match status" value="1"/>
</dbReference>
<dbReference type="CDD" id="cd01092">
    <property type="entry name" value="APP-like"/>
    <property type="match status" value="1"/>
</dbReference>
<evidence type="ECO:0000256" key="3">
    <source>
        <dbReference type="ARBA" id="ARBA00022801"/>
    </source>
</evidence>
<gene>
    <name evidence="6" type="ORF">SAMN05660197_0907</name>
</gene>
<dbReference type="Proteomes" id="UP000192602">
    <property type="component" value="Unassembled WGS sequence"/>
</dbReference>
<dbReference type="Pfam" id="PF00557">
    <property type="entry name" value="Peptidase_M24"/>
    <property type="match status" value="1"/>
</dbReference>
<dbReference type="GO" id="GO:0046872">
    <property type="term" value="F:metal ion binding"/>
    <property type="evidence" value="ECO:0007669"/>
    <property type="project" value="UniProtKB-KW"/>
</dbReference>
<dbReference type="GO" id="GO:0008235">
    <property type="term" value="F:metalloexopeptidase activity"/>
    <property type="evidence" value="ECO:0007669"/>
    <property type="project" value="UniProtKB-ARBA"/>
</dbReference>
<dbReference type="OrthoDB" id="9806388at2"/>
<dbReference type="SUPFAM" id="SSF55920">
    <property type="entry name" value="Creatinase/aminopeptidase"/>
    <property type="match status" value="1"/>
</dbReference>
<protein>
    <submittedName>
        <fullName evidence="6">Xaa-Pro aminopeptidase</fullName>
    </submittedName>
</protein>
<accession>A0A1W1WSC7</accession>
<sequence length="337" mass="38598">MDCIYKDENAVYYEVGFSCDNELLLCLGSEKFFITDARYTIEAQEHVKNAAVIEARDLYKAAREILRKSTCKKLFYDPNEFSCAQLESLRKLPLQLTPKPNLSWQKRIIKSEEEIALIQKSAQLNALAFDAFAKTLQKSEGKKEKFLHWEAKTVLTHHGEYDLSFDPIVAINENAAKPHALPSDKALHRGDLILFDAGIKYKRYCSDRTRTSYYDENITFEKDQKFSNPKIQKAYDIVRKAQEKAISAARIGMRAKDLDKIAREIIDSSEFKGYFVHSLGHGVGLDIHEMPFINARNEQILEDGMVFTIEPGIYIPGEFGIRIEDMVVLRNGRAEVL</sequence>
<proteinExistence type="predicted"/>
<dbReference type="PRINTS" id="PR00599">
    <property type="entry name" value="MAPEPTIDASE"/>
</dbReference>
<dbReference type="Gene3D" id="3.40.350.10">
    <property type="entry name" value="Creatinase/prolidase N-terminal domain"/>
    <property type="match status" value="1"/>
</dbReference>
<keyword evidence="6" id="KW-0031">Aminopeptidase</keyword>
<keyword evidence="1" id="KW-0645">Protease</keyword>
<dbReference type="GO" id="GO:0006508">
    <property type="term" value="P:proteolysis"/>
    <property type="evidence" value="ECO:0007669"/>
    <property type="project" value="UniProtKB-KW"/>
</dbReference>
<dbReference type="InterPro" id="IPR050659">
    <property type="entry name" value="Peptidase_M24B"/>
</dbReference>
<evidence type="ECO:0000313" key="6">
    <source>
        <dbReference type="EMBL" id="SMC09109.1"/>
    </source>
</evidence>
<keyword evidence="4" id="KW-0482">Metalloprotease</keyword>
<evidence type="ECO:0000313" key="7">
    <source>
        <dbReference type="Proteomes" id="UP000192602"/>
    </source>
</evidence>
<keyword evidence="3" id="KW-0378">Hydrolase</keyword>
<dbReference type="InterPro" id="IPR001714">
    <property type="entry name" value="Pept_M24_MAP"/>
</dbReference>
<keyword evidence="7" id="KW-1185">Reference proteome</keyword>
<dbReference type="InterPro" id="IPR001131">
    <property type="entry name" value="Peptidase_M24B_aminopep-P_CS"/>
</dbReference>
<evidence type="ECO:0000259" key="5">
    <source>
        <dbReference type="Pfam" id="PF00557"/>
    </source>
</evidence>
<dbReference type="RefSeq" id="WP_084275358.1">
    <property type="nucleotide sequence ID" value="NZ_AP026671.1"/>
</dbReference>
<dbReference type="InterPro" id="IPR000994">
    <property type="entry name" value="Pept_M24"/>
</dbReference>
<dbReference type="STRING" id="1069081.SAMN05660197_0907"/>
<keyword evidence="2" id="KW-0479">Metal-binding</keyword>
<reference evidence="7" key="1">
    <citation type="submission" date="2017-04" db="EMBL/GenBank/DDBJ databases">
        <authorList>
            <person name="Varghese N."/>
            <person name="Submissions S."/>
        </authorList>
    </citation>
    <scope>NUCLEOTIDE SEQUENCE [LARGE SCALE GENOMIC DNA]</scope>
    <source>
        <strain evidence="7">DSM 16512</strain>
    </source>
</reference>
<dbReference type="InterPro" id="IPR029149">
    <property type="entry name" value="Creatin/AminoP/Spt16_N"/>
</dbReference>
<dbReference type="InterPro" id="IPR036005">
    <property type="entry name" value="Creatinase/aminopeptidase-like"/>
</dbReference>